<dbReference type="Pfam" id="PF13231">
    <property type="entry name" value="PMT_2"/>
    <property type="match status" value="1"/>
</dbReference>
<feature type="transmembrane region" description="Helical" evidence="8">
    <location>
        <begin position="406"/>
        <end position="428"/>
    </location>
</feature>
<feature type="transmembrane region" description="Helical" evidence="8">
    <location>
        <begin position="12"/>
        <end position="30"/>
    </location>
</feature>
<accession>K9ZI48</accession>
<reference evidence="11" key="1">
    <citation type="journal article" date="2013" name="Proc. Natl. Acad. Sci. U.S.A.">
        <title>Improving the coverage of the cyanobacterial phylum using diversity-driven genome sequencing.</title>
        <authorList>
            <person name="Shih P.M."/>
            <person name="Wu D."/>
            <person name="Latifi A."/>
            <person name="Axen S.D."/>
            <person name="Fewer D.P."/>
            <person name="Talla E."/>
            <person name="Calteau A."/>
            <person name="Cai F."/>
            <person name="Tandeau de Marsac N."/>
            <person name="Rippka R."/>
            <person name="Herdman M."/>
            <person name="Sivonen K."/>
            <person name="Coursin T."/>
            <person name="Laurent T."/>
            <person name="Goodwin L."/>
            <person name="Nolan M."/>
            <person name="Davenport K.W."/>
            <person name="Han C.S."/>
            <person name="Rubin E.M."/>
            <person name="Eisen J.A."/>
            <person name="Woyke T."/>
            <person name="Gugger M."/>
            <person name="Kerfeld C.A."/>
        </authorList>
    </citation>
    <scope>NUCLEOTIDE SEQUENCE [LARGE SCALE GENOMIC DNA]</scope>
    <source>
        <strain evidence="11">ATCC 27899 / PCC 7122</strain>
    </source>
</reference>
<evidence type="ECO:0000313" key="10">
    <source>
        <dbReference type="EMBL" id="AFZ58212.1"/>
    </source>
</evidence>
<dbReference type="AlphaFoldDB" id="K9ZI48"/>
<keyword evidence="5 8" id="KW-0812">Transmembrane</keyword>
<feature type="transmembrane region" description="Helical" evidence="8">
    <location>
        <begin position="374"/>
        <end position="394"/>
    </location>
</feature>
<name>K9ZI48_ANACC</name>
<evidence type="ECO:0000256" key="1">
    <source>
        <dbReference type="ARBA" id="ARBA00004651"/>
    </source>
</evidence>
<feature type="transmembrane region" description="Helical" evidence="8">
    <location>
        <begin position="316"/>
        <end position="333"/>
    </location>
</feature>
<feature type="transmembrane region" description="Helical" evidence="8">
    <location>
        <begin position="122"/>
        <end position="142"/>
    </location>
</feature>
<keyword evidence="7 8" id="KW-0472">Membrane</keyword>
<organism evidence="10 11">
    <name type="scientific">Anabaena cylindrica (strain ATCC 27899 / PCC 7122)</name>
    <dbReference type="NCBI Taxonomy" id="272123"/>
    <lineage>
        <taxon>Bacteria</taxon>
        <taxon>Bacillati</taxon>
        <taxon>Cyanobacteriota</taxon>
        <taxon>Cyanophyceae</taxon>
        <taxon>Nostocales</taxon>
        <taxon>Nostocaceae</taxon>
        <taxon>Anabaena</taxon>
    </lineage>
</organism>
<keyword evidence="2" id="KW-1003">Cell membrane</keyword>
<evidence type="ECO:0000256" key="6">
    <source>
        <dbReference type="ARBA" id="ARBA00022989"/>
    </source>
</evidence>
<dbReference type="STRING" id="272123.Anacy_2777"/>
<feature type="transmembrane region" description="Helical" evidence="8">
    <location>
        <begin position="197"/>
        <end position="227"/>
    </location>
</feature>
<dbReference type="PATRIC" id="fig|272123.3.peg.3031"/>
<feature type="transmembrane region" description="Helical" evidence="8">
    <location>
        <begin position="148"/>
        <end position="164"/>
    </location>
</feature>
<dbReference type="Proteomes" id="UP000010474">
    <property type="component" value="Chromosome"/>
</dbReference>
<keyword evidence="3" id="KW-0328">Glycosyltransferase</keyword>
<evidence type="ECO:0000256" key="4">
    <source>
        <dbReference type="ARBA" id="ARBA00022679"/>
    </source>
</evidence>
<dbReference type="GO" id="GO:0016763">
    <property type="term" value="F:pentosyltransferase activity"/>
    <property type="evidence" value="ECO:0007669"/>
    <property type="project" value="TreeGrafter"/>
</dbReference>
<dbReference type="HOGENOM" id="CLU_037292_0_0_3"/>
<evidence type="ECO:0000256" key="2">
    <source>
        <dbReference type="ARBA" id="ARBA00022475"/>
    </source>
</evidence>
<dbReference type="InterPro" id="IPR038731">
    <property type="entry name" value="RgtA/B/C-like"/>
</dbReference>
<evidence type="ECO:0000256" key="5">
    <source>
        <dbReference type="ARBA" id="ARBA00022692"/>
    </source>
</evidence>
<evidence type="ECO:0000256" key="3">
    <source>
        <dbReference type="ARBA" id="ARBA00022676"/>
    </source>
</evidence>
<feature type="domain" description="Glycosyltransferase RgtA/B/C/D-like" evidence="9">
    <location>
        <begin position="96"/>
        <end position="255"/>
    </location>
</feature>
<evidence type="ECO:0000259" key="9">
    <source>
        <dbReference type="Pfam" id="PF13231"/>
    </source>
</evidence>
<dbReference type="KEGG" id="acy:Anacy_2777"/>
<keyword evidence="6 8" id="KW-1133">Transmembrane helix</keyword>
<dbReference type="GO" id="GO:0009103">
    <property type="term" value="P:lipopolysaccharide biosynthetic process"/>
    <property type="evidence" value="ECO:0007669"/>
    <property type="project" value="UniProtKB-ARBA"/>
</dbReference>
<dbReference type="GO" id="GO:0010041">
    <property type="term" value="P:response to iron(III) ion"/>
    <property type="evidence" value="ECO:0007669"/>
    <property type="project" value="TreeGrafter"/>
</dbReference>
<comment type="subcellular location">
    <subcellularLocation>
        <location evidence="1">Cell membrane</location>
        <topology evidence="1">Multi-pass membrane protein</topology>
    </subcellularLocation>
</comment>
<dbReference type="eggNOG" id="COG5305">
    <property type="taxonomic scope" value="Bacteria"/>
</dbReference>
<feature type="transmembrane region" description="Helical" evidence="8">
    <location>
        <begin position="239"/>
        <end position="259"/>
    </location>
</feature>
<keyword evidence="11" id="KW-1185">Reference proteome</keyword>
<dbReference type="OrthoDB" id="495800at2"/>
<dbReference type="PANTHER" id="PTHR33908:SF3">
    <property type="entry name" value="UNDECAPRENYL PHOSPHATE-ALPHA-4-AMINO-4-DEOXY-L-ARABINOSE ARABINOSYL TRANSFERASE"/>
    <property type="match status" value="1"/>
</dbReference>
<gene>
    <name evidence="10" type="ordered locus">Anacy_2777</name>
</gene>
<sequence>MNKISRILPPNWLGALMSVLLILAIFFRCVNVDRKVYWHDEAYTSLRISGYTKSELINEVFNGKVLPIEALKKFQRLNSETGLTDTINSLAVDDAQHPPLYYGMLRLWMQIFGNSITSARSLSILISLLSLPCIYWLCLELFKSPITAWISVALITVSPFHVLYAQEARQFALWILTTLLSSAVFLRAIRIGSKKNWGFYALTVALGLYTFLFSGLVVISHGIYLLFIEKFRFTKQFRAYLVAAIIAFISFLPWILNIINNLTVIESSTATAQIRQSLSVLVSTCIRNISYLFGDFWIYEQFIPDLDLPILRLGRFLVPLFLILTIYSFIFLCRRTSLQVWLFVLILSGVFALALILPDVIIGGKLSIRPRYVIPSYIGIQLSVAYLLATQIITSKDIVRKFWKSVLVVLISVGILSCAVSSQADGWWTKGRNTHSEIARIINQSANPLLISSTYSLNIGNLMSLSHLLNEKVQIQLVLNSKPVVPEIPNGFSDIFLYSPSPEFQAELEKTYKLDTVYKDGKLSHLKKKFSKTA</sequence>
<keyword evidence="4" id="KW-0808">Transferase</keyword>
<evidence type="ECO:0000256" key="8">
    <source>
        <dbReference type="SAM" id="Phobius"/>
    </source>
</evidence>
<evidence type="ECO:0000313" key="11">
    <source>
        <dbReference type="Proteomes" id="UP000010474"/>
    </source>
</evidence>
<feature type="transmembrane region" description="Helical" evidence="8">
    <location>
        <begin position="340"/>
        <end position="362"/>
    </location>
</feature>
<protein>
    <recommendedName>
        <fullName evidence="9">Glycosyltransferase RgtA/B/C/D-like domain-containing protein</fullName>
    </recommendedName>
</protein>
<evidence type="ECO:0000256" key="7">
    <source>
        <dbReference type="ARBA" id="ARBA00023136"/>
    </source>
</evidence>
<dbReference type="InterPro" id="IPR050297">
    <property type="entry name" value="LipidA_mod_glycosyltrf_83"/>
</dbReference>
<feature type="transmembrane region" description="Helical" evidence="8">
    <location>
        <begin position="171"/>
        <end position="191"/>
    </location>
</feature>
<dbReference type="EMBL" id="CP003659">
    <property type="protein sequence ID" value="AFZ58212.1"/>
    <property type="molecule type" value="Genomic_DNA"/>
</dbReference>
<proteinExistence type="predicted"/>
<dbReference type="GO" id="GO:0005886">
    <property type="term" value="C:plasma membrane"/>
    <property type="evidence" value="ECO:0007669"/>
    <property type="project" value="UniProtKB-SubCell"/>
</dbReference>
<dbReference type="PANTHER" id="PTHR33908">
    <property type="entry name" value="MANNOSYLTRANSFERASE YKCB-RELATED"/>
    <property type="match status" value="1"/>
</dbReference>
<dbReference type="RefSeq" id="WP_015214846.1">
    <property type="nucleotide sequence ID" value="NC_019771.1"/>
</dbReference>